<dbReference type="Proteomes" id="UP001596500">
    <property type="component" value="Unassembled WGS sequence"/>
</dbReference>
<proteinExistence type="predicted"/>
<organism evidence="1 2">
    <name type="scientific">Laceyella putida</name>
    <dbReference type="NCBI Taxonomy" id="110101"/>
    <lineage>
        <taxon>Bacteria</taxon>
        <taxon>Bacillati</taxon>
        <taxon>Bacillota</taxon>
        <taxon>Bacilli</taxon>
        <taxon>Bacillales</taxon>
        <taxon>Thermoactinomycetaceae</taxon>
        <taxon>Laceyella</taxon>
    </lineage>
</organism>
<reference evidence="2" key="1">
    <citation type="journal article" date="2019" name="Int. J. Syst. Evol. Microbiol.">
        <title>The Global Catalogue of Microorganisms (GCM) 10K type strain sequencing project: providing services to taxonomists for standard genome sequencing and annotation.</title>
        <authorList>
            <consortium name="The Broad Institute Genomics Platform"/>
            <consortium name="The Broad Institute Genome Sequencing Center for Infectious Disease"/>
            <person name="Wu L."/>
            <person name="Ma J."/>
        </authorList>
    </citation>
    <scope>NUCLEOTIDE SEQUENCE [LARGE SCALE GENOMIC DNA]</scope>
    <source>
        <strain evidence="2">CGMCC 1.12942</strain>
    </source>
</reference>
<evidence type="ECO:0000313" key="1">
    <source>
        <dbReference type="EMBL" id="MFC7441725.1"/>
    </source>
</evidence>
<sequence length="47" mass="5208">MKRALPVGMVGLGGIAQKMYLPFLSHEQGWKLIDAILHFKACVDKPV</sequence>
<dbReference type="RefSeq" id="WP_379865128.1">
    <property type="nucleotide sequence ID" value="NZ_JBHTBW010000033.1"/>
</dbReference>
<comment type="caution">
    <text evidence="1">The sequence shown here is derived from an EMBL/GenBank/DDBJ whole genome shotgun (WGS) entry which is preliminary data.</text>
</comment>
<keyword evidence="2" id="KW-1185">Reference proteome</keyword>
<protein>
    <recommendedName>
        <fullName evidence="3">Gfo/Idh/MocA-like oxidoreductase N-terminal domain-containing protein</fullName>
    </recommendedName>
</protein>
<accession>A0ABW2RL70</accession>
<evidence type="ECO:0008006" key="3">
    <source>
        <dbReference type="Google" id="ProtNLM"/>
    </source>
</evidence>
<evidence type="ECO:0000313" key="2">
    <source>
        <dbReference type="Proteomes" id="UP001596500"/>
    </source>
</evidence>
<name>A0ABW2RL70_9BACL</name>
<dbReference type="EMBL" id="JBHTBW010000033">
    <property type="protein sequence ID" value="MFC7441725.1"/>
    <property type="molecule type" value="Genomic_DNA"/>
</dbReference>
<gene>
    <name evidence="1" type="ORF">ACFQNG_11440</name>
</gene>